<dbReference type="WBParaSite" id="BXY_0493900.1">
    <property type="protein sequence ID" value="BXY_0493900.1"/>
    <property type="gene ID" value="BXY_0493900"/>
</dbReference>
<dbReference type="Proteomes" id="UP000659654">
    <property type="component" value="Unassembled WGS sequence"/>
</dbReference>
<accession>A0A1I7RW26</accession>
<evidence type="ECO:0000313" key="6">
    <source>
        <dbReference type="Proteomes" id="UP000659654"/>
    </source>
</evidence>
<gene>
    <name evidence="3" type="ORF">BXYJ_LOCUS3563</name>
</gene>
<organism evidence="5 7">
    <name type="scientific">Bursaphelenchus xylophilus</name>
    <name type="common">Pinewood nematode worm</name>
    <name type="synonym">Aphelenchoides xylophilus</name>
    <dbReference type="NCBI Taxonomy" id="6326"/>
    <lineage>
        <taxon>Eukaryota</taxon>
        <taxon>Metazoa</taxon>
        <taxon>Ecdysozoa</taxon>
        <taxon>Nematoda</taxon>
        <taxon>Chromadorea</taxon>
        <taxon>Rhabditida</taxon>
        <taxon>Tylenchina</taxon>
        <taxon>Tylenchomorpha</taxon>
        <taxon>Aphelenchoidea</taxon>
        <taxon>Aphelenchoididae</taxon>
        <taxon>Bursaphelenchus</taxon>
    </lineage>
</organism>
<proteinExistence type="predicted"/>
<dbReference type="EMBL" id="CAJFDI010000002">
    <property type="protein sequence ID" value="CAD5214505.1"/>
    <property type="molecule type" value="Genomic_DNA"/>
</dbReference>
<keyword evidence="6" id="KW-1185">Reference proteome</keyword>
<dbReference type="OrthoDB" id="5886010at2759"/>
<dbReference type="Gene3D" id="1.20.120.1100">
    <property type="match status" value="1"/>
</dbReference>
<feature type="signal peptide" evidence="2">
    <location>
        <begin position="1"/>
        <end position="20"/>
    </location>
</feature>
<reference evidence="7" key="1">
    <citation type="submission" date="2016-11" db="UniProtKB">
        <authorList>
            <consortium name="WormBaseParasite"/>
        </authorList>
    </citation>
    <scope>IDENTIFICATION</scope>
</reference>
<dbReference type="AlphaFoldDB" id="A0A1I7RW26"/>
<keyword evidence="1" id="KW-0175">Coiled coil</keyword>
<dbReference type="Proteomes" id="UP000095284">
    <property type="component" value="Unplaced"/>
</dbReference>
<feature type="chain" id="PRO_5036021970" evidence="2">
    <location>
        <begin position="21"/>
        <end position="163"/>
    </location>
</feature>
<evidence type="ECO:0000313" key="3">
    <source>
        <dbReference type="EMBL" id="CAD5214505.1"/>
    </source>
</evidence>
<keyword evidence="2" id="KW-0732">Signal</keyword>
<evidence type="ECO:0000256" key="1">
    <source>
        <dbReference type="SAM" id="Coils"/>
    </source>
</evidence>
<reference evidence="4" key="2">
    <citation type="submission" date="2020-08" db="EMBL/GenBank/DDBJ databases">
        <authorList>
            <person name="Kikuchi T."/>
        </authorList>
    </citation>
    <scope>NUCLEOTIDE SEQUENCE</scope>
    <source>
        <strain evidence="3">Ka4C1</strain>
    </source>
</reference>
<evidence type="ECO:0000256" key="2">
    <source>
        <dbReference type="SAM" id="SignalP"/>
    </source>
</evidence>
<dbReference type="SMR" id="A0A1I7RW26"/>
<dbReference type="Proteomes" id="UP000582659">
    <property type="component" value="Unassembled WGS sequence"/>
</dbReference>
<sequence>MKKLVTWVVVLLGLVSLTDGQAGTLIQYIPPAVQAALPTKLAQSLSVLTWQDVSKAASIIDIIPKYTSVSQFLRTIDINTPQLSAVLSSNINDQYTQYMQTEAGLSEKAKAYIAKLKEMAKDATKQAKALYESKDPATKANIQLTFPTMTKIIGSEQVQSMLA</sequence>
<evidence type="ECO:0000313" key="5">
    <source>
        <dbReference type="Proteomes" id="UP000095284"/>
    </source>
</evidence>
<feature type="coiled-coil region" evidence="1">
    <location>
        <begin position="106"/>
        <end position="133"/>
    </location>
</feature>
<name>A0A1I7RW26_BURXY</name>
<evidence type="ECO:0000313" key="4">
    <source>
        <dbReference type="EMBL" id="CAG9095041.1"/>
    </source>
</evidence>
<evidence type="ECO:0000313" key="7">
    <source>
        <dbReference type="WBParaSite" id="BXY_0493900.1"/>
    </source>
</evidence>
<protein>
    <submittedName>
        <fullName evidence="3">(pine wood nematode) hypothetical protein</fullName>
    </submittedName>
</protein>
<dbReference type="EMBL" id="CAJFCV020000002">
    <property type="protein sequence ID" value="CAG9095041.1"/>
    <property type="molecule type" value="Genomic_DNA"/>
</dbReference>